<protein>
    <submittedName>
        <fullName evidence="1">Uncharacterized protein</fullName>
    </submittedName>
</protein>
<sequence>MYVDNRKKTSDILKQLVDLEEKPIDFLPQKRIELLENNLIHSIHFDKSKGVSLKLFFVIDNEKSRNYYQHPYFIQSVTDPFLQDKRIYIFLDESVGMVETNSSLLGFDAKILSGISPKNVEKKDSYFMDYISAFELRAEINKNVN</sequence>
<reference evidence="1 2" key="1">
    <citation type="submission" date="2016-04" db="EMBL/GenBank/DDBJ databases">
        <title>Draft genome of an Enterococcus thailandicus strain isolated from bovine feces.</title>
        <authorList>
            <person name="Beukers A.G."/>
            <person name="Zaheer R."/>
            <person name="Goji N."/>
            <person name="Cook S.R."/>
            <person name="Amoako K."/>
            <person name="Chaves A.V."/>
            <person name="Ward M.P."/>
            <person name="Mcallister T.A."/>
        </authorList>
    </citation>
    <scope>NUCLEOTIDE SEQUENCE [LARGE SCALE GENOMIC DNA]</scope>
    <source>
        <strain evidence="1 2">F0711D 46</strain>
    </source>
</reference>
<dbReference type="AlphaFoldDB" id="A0A179ETW4"/>
<proteinExistence type="predicted"/>
<keyword evidence="2" id="KW-1185">Reference proteome</keyword>
<gene>
    <name evidence="1" type="ORF">A6E74_03910</name>
</gene>
<accession>A0A179ETW4</accession>
<name>A0A179ETW4_ENTTH</name>
<dbReference type="Proteomes" id="UP000078516">
    <property type="component" value="Unassembled WGS sequence"/>
</dbReference>
<evidence type="ECO:0000313" key="1">
    <source>
        <dbReference type="EMBL" id="OAQ56612.1"/>
    </source>
</evidence>
<organism evidence="1 2">
    <name type="scientific">Enterococcus thailandicus</name>
    <dbReference type="NCBI Taxonomy" id="417368"/>
    <lineage>
        <taxon>Bacteria</taxon>
        <taxon>Bacillati</taxon>
        <taxon>Bacillota</taxon>
        <taxon>Bacilli</taxon>
        <taxon>Lactobacillales</taxon>
        <taxon>Enterococcaceae</taxon>
        <taxon>Enterococcus</taxon>
    </lineage>
</organism>
<dbReference type="EMBL" id="LWMN01000010">
    <property type="protein sequence ID" value="OAQ56612.1"/>
    <property type="molecule type" value="Genomic_DNA"/>
</dbReference>
<evidence type="ECO:0000313" key="2">
    <source>
        <dbReference type="Proteomes" id="UP000078516"/>
    </source>
</evidence>
<comment type="caution">
    <text evidence="1">The sequence shown here is derived from an EMBL/GenBank/DDBJ whole genome shotgun (WGS) entry which is preliminary data.</text>
</comment>